<dbReference type="InterPro" id="IPR005064">
    <property type="entry name" value="BUG"/>
</dbReference>
<evidence type="ECO:0000256" key="2">
    <source>
        <dbReference type="SAM" id="SignalP"/>
    </source>
</evidence>
<feature type="chain" id="PRO_5032440405" description="Tripartite tricarboxylate transporter family receptor" evidence="2">
    <location>
        <begin position="25"/>
        <end position="317"/>
    </location>
</feature>
<dbReference type="Pfam" id="PF03401">
    <property type="entry name" value="TctC"/>
    <property type="match status" value="1"/>
</dbReference>
<dbReference type="Proteomes" id="UP000436694">
    <property type="component" value="Unassembled WGS sequence"/>
</dbReference>
<evidence type="ECO:0000256" key="1">
    <source>
        <dbReference type="ARBA" id="ARBA00006987"/>
    </source>
</evidence>
<dbReference type="PANTHER" id="PTHR42928:SF5">
    <property type="entry name" value="BLR1237 PROTEIN"/>
    <property type="match status" value="1"/>
</dbReference>
<dbReference type="Gene3D" id="3.40.190.150">
    <property type="entry name" value="Bordetella uptake gene, domain 1"/>
    <property type="match status" value="1"/>
</dbReference>
<gene>
    <name evidence="3" type="ORF">GG681_15135</name>
</gene>
<dbReference type="EMBL" id="WIXK01000009">
    <property type="protein sequence ID" value="MQY43979.1"/>
    <property type="molecule type" value="Genomic_DNA"/>
</dbReference>
<sequence>MGFLNIVKAAGLVACMALPNAALAEWQPSGPVTLQVGFGSGGSTDTLGRAIAAAMEEQTGWDVIVENKPGGGGVAMFSSLVRAKPDGQKMGMGVTIPTLMNLAERGDTLPFKADSFDYLATVVMAPLALVAPKDAPYDTFAEFVEHSKANGGSLIGFDAGPQRMMMLAVNNDTDAGFELVSNKSGAEIVKGLLGSQLDAGFGAGAHIQYLESGDLKMLAVATQTRQGYSPDTESFIEQGYPYSVEPYFYIAAPKGLDPEAKKALAEALDAAINSPALEELIGNIMQTTPINLGPDETEGKLVNGLNDVTTLIEAAQQ</sequence>
<evidence type="ECO:0000313" key="3">
    <source>
        <dbReference type="EMBL" id="MQY43979.1"/>
    </source>
</evidence>
<proteinExistence type="inferred from homology"/>
<dbReference type="InterPro" id="IPR042100">
    <property type="entry name" value="Bug_dom1"/>
</dbReference>
<protein>
    <recommendedName>
        <fullName evidence="5">Tripartite tricarboxylate transporter family receptor</fullName>
    </recommendedName>
</protein>
<accession>A0A844ANJ5</accession>
<dbReference type="PANTHER" id="PTHR42928">
    <property type="entry name" value="TRICARBOXYLATE-BINDING PROTEIN"/>
    <property type="match status" value="1"/>
</dbReference>
<keyword evidence="4" id="KW-1185">Reference proteome</keyword>
<name>A0A844ANJ5_9RHOB</name>
<dbReference type="SUPFAM" id="SSF53850">
    <property type="entry name" value="Periplasmic binding protein-like II"/>
    <property type="match status" value="1"/>
</dbReference>
<evidence type="ECO:0008006" key="5">
    <source>
        <dbReference type="Google" id="ProtNLM"/>
    </source>
</evidence>
<reference evidence="3 4" key="1">
    <citation type="submission" date="2019-10" db="EMBL/GenBank/DDBJ databases">
        <title>Epibacterium sp. nov., isolated from seawater.</title>
        <authorList>
            <person name="Zhang X."/>
            <person name="Li N."/>
        </authorList>
    </citation>
    <scope>NUCLEOTIDE SEQUENCE [LARGE SCALE GENOMIC DNA]</scope>
    <source>
        <strain evidence="3 4">SM1969</strain>
    </source>
</reference>
<keyword evidence="2" id="KW-0732">Signal</keyword>
<comment type="caution">
    <text evidence="3">The sequence shown here is derived from an EMBL/GenBank/DDBJ whole genome shotgun (WGS) entry which is preliminary data.</text>
</comment>
<dbReference type="AlphaFoldDB" id="A0A844ANJ5"/>
<dbReference type="RefSeq" id="WP_153548870.1">
    <property type="nucleotide sequence ID" value="NZ_WIXK01000009.1"/>
</dbReference>
<feature type="signal peptide" evidence="2">
    <location>
        <begin position="1"/>
        <end position="24"/>
    </location>
</feature>
<organism evidence="3 4">
    <name type="scientific">Tritonibacter aquimaris</name>
    <dbReference type="NCBI Taxonomy" id="2663379"/>
    <lineage>
        <taxon>Bacteria</taxon>
        <taxon>Pseudomonadati</taxon>
        <taxon>Pseudomonadota</taxon>
        <taxon>Alphaproteobacteria</taxon>
        <taxon>Rhodobacterales</taxon>
        <taxon>Paracoccaceae</taxon>
        <taxon>Tritonibacter</taxon>
    </lineage>
</organism>
<dbReference type="Gene3D" id="3.40.190.10">
    <property type="entry name" value="Periplasmic binding protein-like II"/>
    <property type="match status" value="1"/>
</dbReference>
<evidence type="ECO:0000313" key="4">
    <source>
        <dbReference type="Proteomes" id="UP000436694"/>
    </source>
</evidence>
<dbReference type="PIRSF" id="PIRSF017082">
    <property type="entry name" value="YflP"/>
    <property type="match status" value="1"/>
</dbReference>
<comment type="similarity">
    <text evidence="1">Belongs to the UPF0065 (bug) family.</text>
</comment>
<dbReference type="CDD" id="cd07012">
    <property type="entry name" value="PBP2_Bug_TTT"/>
    <property type="match status" value="1"/>
</dbReference>